<feature type="signal peptide" evidence="4">
    <location>
        <begin position="1"/>
        <end position="23"/>
    </location>
</feature>
<comment type="subcellular location">
    <subcellularLocation>
        <location evidence="1">Cell envelope</location>
    </subcellularLocation>
</comment>
<dbReference type="PANTHER" id="PTHR46847">
    <property type="entry name" value="D-ALLOSE-BINDING PERIPLASMIC PROTEIN-RELATED"/>
    <property type="match status" value="1"/>
</dbReference>
<evidence type="ECO:0000256" key="1">
    <source>
        <dbReference type="ARBA" id="ARBA00004196"/>
    </source>
</evidence>
<organism evidence="6 7">
    <name type="scientific">Aquamicrobium segne</name>
    <dbReference type="NCBI Taxonomy" id="469547"/>
    <lineage>
        <taxon>Bacteria</taxon>
        <taxon>Pseudomonadati</taxon>
        <taxon>Pseudomonadota</taxon>
        <taxon>Alphaproteobacteria</taxon>
        <taxon>Hyphomicrobiales</taxon>
        <taxon>Phyllobacteriaceae</taxon>
        <taxon>Aquamicrobium</taxon>
    </lineage>
</organism>
<accession>A0ABW0GTL9</accession>
<keyword evidence="7" id="KW-1185">Reference proteome</keyword>
<sequence length="351" mass="37456">MWKYLKGALVGAVSLVAAGAAWAENPNIGVIVPTLDAQFWNSYADFMKKGADELGVNLVVLNADNKPDQMIKGLEDLVAQGVDGIIYTPYWATATPGLTLAKQADIPVILTDSYADFDPQDALFPNYLAFVGPSDRDAGKQMGEALFAKLEPAEDGKKYIAVVNGTAGTSVAIDRRAGLQDALDAHPDVVVVGEVDGNFVRDTSQTVFESLWQGNPNVQGVWAANGGTATGVIAAITSAGKKPGEDVIVVGMDLNPENVDAVENGELLFDIGGHWLQGGFALVMMYDHLKGHEVPADKANVKLGLLPLTQDRVAKFRADFPGGVPVYDFKAHSRAYNPEAQTAVFEMKYSD</sequence>
<dbReference type="SUPFAM" id="SSF53822">
    <property type="entry name" value="Periplasmic binding protein-like I"/>
    <property type="match status" value="1"/>
</dbReference>
<dbReference type="InterPro" id="IPR025997">
    <property type="entry name" value="SBP_2_dom"/>
</dbReference>
<evidence type="ECO:0000256" key="3">
    <source>
        <dbReference type="ARBA" id="ARBA00022729"/>
    </source>
</evidence>
<feature type="chain" id="PRO_5045535268" evidence="4">
    <location>
        <begin position="24"/>
        <end position="351"/>
    </location>
</feature>
<gene>
    <name evidence="6" type="ORF">ACFPLB_02525</name>
</gene>
<dbReference type="InterPro" id="IPR028082">
    <property type="entry name" value="Peripla_BP_I"/>
</dbReference>
<dbReference type="Pfam" id="PF13407">
    <property type="entry name" value="Peripla_BP_4"/>
    <property type="match status" value="1"/>
</dbReference>
<comment type="similarity">
    <text evidence="2">Belongs to the bacterial solute-binding protein 2 family.</text>
</comment>
<evidence type="ECO:0000259" key="5">
    <source>
        <dbReference type="Pfam" id="PF13407"/>
    </source>
</evidence>
<dbReference type="Gene3D" id="3.40.50.2300">
    <property type="match status" value="2"/>
</dbReference>
<proteinExistence type="inferred from homology"/>
<evidence type="ECO:0000313" key="6">
    <source>
        <dbReference type="EMBL" id="MFC5384835.1"/>
    </source>
</evidence>
<name>A0ABW0GTL9_9HYPH</name>
<comment type="caution">
    <text evidence="6">The sequence shown here is derived from an EMBL/GenBank/DDBJ whole genome shotgun (WGS) entry which is preliminary data.</text>
</comment>
<dbReference type="RefSeq" id="WP_378227686.1">
    <property type="nucleotide sequence ID" value="NZ_JBHSLL010000010.1"/>
</dbReference>
<evidence type="ECO:0000256" key="4">
    <source>
        <dbReference type="SAM" id="SignalP"/>
    </source>
</evidence>
<protein>
    <submittedName>
        <fullName evidence="6">ABC transporter substrate-binding protein</fullName>
    </submittedName>
</protein>
<dbReference type="PANTHER" id="PTHR46847:SF3">
    <property type="entry name" value="GALACTOFURANOSE-BINDING PROTEIN YTFQ"/>
    <property type="match status" value="1"/>
</dbReference>
<reference evidence="7" key="1">
    <citation type="journal article" date="2019" name="Int. J. Syst. Evol. Microbiol.">
        <title>The Global Catalogue of Microorganisms (GCM) 10K type strain sequencing project: providing services to taxonomists for standard genome sequencing and annotation.</title>
        <authorList>
            <consortium name="The Broad Institute Genomics Platform"/>
            <consortium name="The Broad Institute Genome Sequencing Center for Infectious Disease"/>
            <person name="Wu L."/>
            <person name="Ma J."/>
        </authorList>
    </citation>
    <scope>NUCLEOTIDE SEQUENCE [LARGE SCALE GENOMIC DNA]</scope>
    <source>
        <strain evidence="7">CGMCC 4.1415</strain>
    </source>
</reference>
<feature type="domain" description="Periplasmic binding protein" evidence="5">
    <location>
        <begin position="28"/>
        <end position="292"/>
    </location>
</feature>
<dbReference type="EMBL" id="JBHSLL010000010">
    <property type="protein sequence ID" value="MFC5384835.1"/>
    <property type="molecule type" value="Genomic_DNA"/>
</dbReference>
<keyword evidence="3 4" id="KW-0732">Signal</keyword>
<evidence type="ECO:0000256" key="2">
    <source>
        <dbReference type="ARBA" id="ARBA00007639"/>
    </source>
</evidence>
<evidence type="ECO:0000313" key="7">
    <source>
        <dbReference type="Proteomes" id="UP001596016"/>
    </source>
</evidence>
<dbReference type="Proteomes" id="UP001596016">
    <property type="component" value="Unassembled WGS sequence"/>
</dbReference>
<dbReference type="CDD" id="cd06324">
    <property type="entry name" value="PBP1_ABC_sugar_binding-like"/>
    <property type="match status" value="1"/>
</dbReference>